<sequence length="161" mass="16949">MTTETNIEALIAAGKRIEYASGSQWEPIYGYTRAVRFGPSISIAGTTAPSLPTSTPSTVAADQTRSIFSTIDKALTALGGSMGDITRVRVFLRNEADFEAVMTVHGEVFARAGVRPAATALAGVKMALEELLVEIEVDAIVGAGGSEVVRLTDKWSVTNEG</sequence>
<comment type="caution">
    <text evidence="1">The sequence shown here is derived from an EMBL/GenBank/DDBJ whole genome shotgun (WGS) entry which is preliminary data.</text>
</comment>
<proteinExistence type="predicted"/>
<organism evidence="1 2">
    <name type="scientific">Dioszegia hungarica</name>
    <dbReference type="NCBI Taxonomy" id="4972"/>
    <lineage>
        <taxon>Eukaryota</taxon>
        <taxon>Fungi</taxon>
        <taxon>Dikarya</taxon>
        <taxon>Basidiomycota</taxon>
        <taxon>Agaricomycotina</taxon>
        <taxon>Tremellomycetes</taxon>
        <taxon>Tremellales</taxon>
        <taxon>Bulleribasidiaceae</taxon>
        <taxon>Dioszegia</taxon>
    </lineage>
</organism>
<protein>
    <submittedName>
        <fullName evidence="1">Endoribonuclease L-PSP/chorismate mutase-like protein</fullName>
    </submittedName>
</protein>
<keyword evidence="2" id="KW-1185">Reference proteome</keyword>
<dbReference type="EMBL" id="JAKWFO010000014">
    <property type="protein sequence ID" value="KAI9632596.1"/>
    <property type="molecule type" value="Genomic_DNA"/>
</dbReference>
<dbReference type="InterPro" id="IPR035959">
    <property type="entry name" value="RutC-like_sf"/>
</dbReference>
<dbReference type="Pfam" id="PF01042">
    <property type="entry name" value="Ribonuc_L-PSP"/>
    <property type="match status" value="1"/>
</dbReference>
<dbReference type="AlphaFoldDB" id="A0AA38LTJ4"/>
<dbReference type="GeneID" id="77730529"/>
<dbReference type="Gene3D" id="3.30.1330.40">
    <property type="entry name" value="RutC-like"/>
    <property type="match status" value="1"/>
</dbReference>
<dbReference type="InterPro" id="IPR006175">
    <property type="entry name" value="YjgF/YER057c/UK114"/>
</dbReference>
<dbReference type="RefSeq" id="XP_052942373.1">
    <property type="nucleotide sequence ID" value="XM_053091324.1"/>
</dbReference>
<gene>
    <name evidence="1" type="ORF">MKK02DRAFT_40901</name>
</gene>
<dbReference type="Proteomes" id="UP001164286">
    <property type="component" value="Unassembled WGS sequence"/>
</dbReference>
<evidence type="ECO:0000313" key="2">
    <source>
        <dbReference type="Proteomes" id="UP001164286"/>
    </source>
</evidence>
<accession>A0AA38LTJ4</accession>
<reference evidence="1" key="1">
    <citation type="journal article" date="2022" name="G3 (Bethesda)">
        <title>High quality genome of the basidiomycete yeast Dioszegia hungarica PDD-24b-2 isolated from cloud water.</title>
        <authorList>
            <person name="Jarrige D."/>
            <person name="Haridas S."/>
            <person name="Bleykasten-Grosshans C."/>
            <person name="Joly M."/>
            <person name="Nadalig T."/>
            <person name="Sancelme M."/>
            <person name="Vuilleumier S."/>
            <person name="Grigoriev I.V."/>
            <person name="Amato P."/>
            <person name="Bringel F."/>
        </authorList>
    </citation>
    <scope>NUCLEOTIDE SEQUENCE</scope>
    <source>
        <strain evidence="1">PDD-24b-2</strain>
    </source>
</reference>
<name>A0AA38LTJ4_9TREE</name>
<dbReference type="PANTHER" id="PTHR43857:SF1">
    <property type="entry name" value="YJGH FAMILY PROTEIN"/>
    <property type="match status" value="1"/>
</dbReference>
<dbReference type="PANTHER" id="PTHR43857">
    <property type="entry name" value="BLR7761 PROTEIN"/>
    <property type="match status" value="1"/>
</dbReference>
<dbReference type="SUPFAM" id="SSF55298">
    <property type="entry name" value="YjgF-like"/>
    <property type="match status" value="1"/>
</dbReference>
<evidence type="ECO:0000313" key="1">
    <source>
        <dbReference type="EMBL" id="KAI9632596.1"/>
    </source>
</evidence>